<evidence type="ECO:0000256" key="2">
    <source>
        <dbReference type="ARBA" id="ARBA00022598"/>
    </source>
</evidence>
<dbReference type="GO" id="GO:0004832">
    <property type="term" value="F:valine-tRNA ligase activity"/>
    <property type="evidence" value="ECO:0007669"/>
    <property type="project" value="UniProtKB-EC"/>
</dbReference>
<dbReference type="AlphaFoldDB" id="X1CL31"/>
<keyword evidence="5" id="KW-0648">Protein biosynthesis</keyword>
<accession>X1CL31</accession>
<evidence type="ECO:0000256" key="6">
    <source>
        <dbReference type="ARBA" id="ARBA00023146"/>
    </source>
</evidence>
<feature type="domain" description="Aminoacyl-tRNA synthetase class Ia" evidence="8">
    <location>
        <begin position="5"/>
        <end position="271"/>
    </location>
</feature>
<dbReference type="EMBL" id="BART01016686">
    <property type="protein sequence ID" value="GAG84921.1"/>
    <property type="molecule type" value="Genomic_DNA"/>
</dbReference>
<dbReference type="GO" id="GO:0002161">
    <property type="term" value="F:aminoacyl-tRNA deacylase activity"/>
    <property type="evidence" value="ECO:0007669"/>
    <property type="project" value="InterPro"/>
</dbReference>
<name>X1CL31_9ZZZZ</name>
<dbReference type="EC" id="6.1.1.9" evidence="1"/>
<keyword evidence="6" id="KW-0030">Aminoacyl-tRNA synthetase</keyword>
<reference evidence="9" key="1">
    <citation type="journal article" date="2014" name="Front. Microbiol.">
        <title>High frequency of phylogenetically diverse reductive dehalogenase-homologous genes in deep subseafloor sedimentary metagenomes.</title>
        <authorList>
            <person name="Kawai M."/>
            <person name="Futagami T."/>
            <person name="Toyoda A."/>
            <person name="Takaki Y."/>
            <person name="Nishi S."/>
            <person name="Hori S."/>
            <person name="Arai W."/>
            <person name="Tsubouchi T."/>
            <person name="Morono Y."/>
            <person name="Uchiyama I."/>
            <person name="Ito T."/>
            <person name="Fujiyama A."/>
            <person name="Inagaki F."/>
            <person name="Takami H."/>
        </authorList>
    </citation>
    <scope>NUCLEOTIDE SEQUENCE</scope>
    <source>
        <strain evidence="9">Expedition CK06-06</strain>
    </source>
</reference>
<dbReference type="GO" id="GO:0006438">
    <property type="term" value="P:valyl-tRNA aminoacylation"/>
    <property type="evidence" value="ECO:0007669"/>
    <property type="project" value="InterPro"/>
</dbReference>
<keyword evidence="2" id="KW-0436">Ligase</keyword>
<dbReference type="GO" id="GO:0005829">
    <property type="term" value="C:cytosol"/>
    <property type="evidence" value="ECO:0007669"/>
    <property type="project" value="TreeGrafter"/>
</dbReference>
<dbReference type="PANTHER" id="PTHR11946">
    <property type="entry name" value="VALYL-TRNA SYNTHETASES"/>
    <property type="match status" value="1"/>
</dbReference>
<evidence type="ECO:0000256" key="1">
    <source>
        <dbReference type="ARBA" id="ARBA00013169"/>
    </source>
</evidence>
<feature type="non-terminal residue" evidence="9">
    <location>
        <position position="1"/>
    </location>
</feature>
<keyword evidence="4" id="KW-0067">ATP-binding</keyword>
<evidence type="ECO:0000256" key="5">
    <source>
        <dbReference type="ARBA" id="ARBA00022917"/>
    </source>
</evidence>
<dbReference type="PANTHER" id="PTHR11946:SF93">
    <property type="entry name" value="VALINE--TRNA LIGASE, CHLOROPLASTIC_MITOCHONDRIAL 2"/>
    <property type="match status" value="1"/>
</dbReference>
<dbReference type="SUPFAM" id="SSF52374">
    <property type="entry name" value="Nucleotidylyl transferase"/>
    <property type="match status" value="1"/>
</dbReference>
<proteinExistence type="predicted"/>
<evidence type="ECO:0000313" key="9">
    <source>
        <dbReference type="EMBL" id="GAG84921.1"/>
    </source>
</evidence>
<evidence type="ECO:0000256" key="4">
    <source>
        <dbReference type="ARBA" id="ARBA00022840"/>
    </source>
</evidence>
<gene>
    <name evidence="9" type="ORF">S01H4_32021</name>
</gene>
<sequence length="302" mass="34970">RYITQRTFCKAWHEGKIFRASRPNNWCVDCGTTIADAEIEYHFDKSNIYQIMFKIEKTDESIVIATTRPELIPSCESIIFHPSDSRYSHLNGKYAVTPLFNKLVPIKMHREADPNFGTGIMMICAYGDRSDVKILREFGITNPKTVINPDGRLNEVAGIYQGFTVEEAMKAILKDLKKNGLLIDSTKISHRIPVCWRSKTPIEIISMDEYYLKQVEVLSELEELVNEIDFFPISNKIILDNWIKAITIDWAISRRRFYGTSIPIWYCPKCDAPNVPNENEIKRYYEAWHEKSPILNCSQCKA</sequence>
<dbReference type="InterPro" id="IPR002303">
    <property type="entry name" value="Valyl-tRNA_ligase"/>
</dbReference>
<comment type="caution">
    <text evidence="9">The sequence shown here is derived from an EMBL/GenBank/DDBJ whole genome shotgun (WGS) entry which is preliminary data.</text>
</comment>
<dbReference type="InterPro" id="IPR014729">
    <property type="entry name" value="Rossmann-like_a/b/a_fold"/>
</dbReference>
<dbReference type="SUPFAM" id="SSF50677">
    <property type="entry name" value="ValRS/IleRS/LeuRS editing domain"/>
    <property type="match status" value="1"/>
</dbReference>
<evidence type="ECO:0000256" key="3">
    <source>
        <dbReference type="ARBA" id="ARBA00022741"/>
    </source>
</evidence>
<organism evidence="9">
    <name type="scientific">marine sediment metagenome</name>
    <dbReference type="NCBI Taxonomy" id="412755"/>
    <lineage>
        <taxon>unclassified sequences</taxon>
        <taxon>metagenomes</taxon>
        <taxon>ecological metagenomes</taxon>
    </lineage>
</organism>
<keyword evidence="3" id="KW-0547">Nucleotide-binding</keyword>
<dbReference type="InterPro" id="IPR002300">
    <property type="entry name" value="aa-tRNA-synth_Ia"/>
</dbReference>
<dbReference type="Gene3D" id="3.40.50.620">
    <property type="entry name" value="HUPs"/>
    <property type="match status" value="2"/>
</dbReference>
<evidence type="ECO:0000256" key="7">
    <source>
        <dbReference type="ARBA" id="ARBA00029936"/>
    </source>
</evidence>
<evidence type="ECO:0000259" key="8">
    <source>
        <dbReference type="Pfam" id="PF00133"/>
    </source>
</evidence>
<feature type="non-terminal residue" evidence="9">
    <location>
        <position position="302"/>
    </location>
</feature>
<dbReference type="InterPro" id="IPR009008">
    <property type="entry name" value="Val/Leu/Ile-tRNA-synth_edit"/>
</dbReference>
<dbReference type="GO" id="GO:0005524">
    <property type="term" value="F:ATP binding"/>
    <property type="evidence" value="ECO:0007669"/>
    <property type="project" value="UniProtKB-KW"/>
</dbReference>
<protein>
    <recommendedName>
        <fullName evidence="1">valine--tRNA ligase</fullName>
        <ecNumber evidence="1">6.1.1.9</ecNumber>
    </recommendedName>
    <alternativeName>
        <fullName evidence="7">Valyl-tRNA synthetase</fullName>
    </alternativeName>
</protein>
<dbReference type="Pfam" id="PF00133">
    <property type="entry name" value="tRNA-synt_1"/>
    <property type="match status" value="1"/>
</dbReference>